<protein>
    <submittedName>
        <fullName evidence="2">Uncharacterized protein</fullName>
    </submittedName>
</protein>
<name>A0A1G2HNG0_9BACT</name>
<evidence type="ECO:0000256" key="1">
    <source>
        <dbReference type="SAM" id="Phobius"/>
    </source>
</evidence>
<keyword evidence="1" id="KW-0812">Transmembrane</keyword>
<organism evidence="2 3">
    <name type="scientific">Candidatus Staskawiczbacteria bacterium RIFCSPHIGHO2_01_FULL_39_25</name>
    <dbReference type="NCBI Taxonomy" id="1802202"/>
    <lineage>
        <taxon>Bacteria</taxon>
        <taxon>Candidatus Staskawicziibacteriota</taxon>
    </lineage>
</organism>
<gene>
    <name evidence="2" type="ORF">A2730_01425</name>
</gene>
<comment type="caution">
    <text evidence="2">The sequence shown here is derived from an EMBL/GenBank/DDBJ whole genome shotgun (WGS) entry which is preliminary data.</text>
</comment>
<reference evidence="2 3" key="1">
    <citation type="journal article" date="2016" name="Nat. Commun.">
        <title>Thousands of microbial genomes shed light on interconnected biogeochemical processes in an aquifer system.</title>
        <authorList>
            <person name="Anantharaman K."/>
            <person name="Brown C.T."/>
            <person name="Hug L.A."/>
            <person name="Sharon I."/>
            <person name="Castelle C.J."/>
            <person name="Probst A.J."/>
            <person name="Thomas B.C."/>
            <person name="Singh A."/>
            <person name="Wilkins M.J."/>
            <person name="Karaoz U."/>
            <person name="Brodie E.L."/>
            <person name="Williams K.H."/>
            <person name="Hubbard S.S."/>
            <person name="Banfield J.F."/>
        </authorList>
    </citation>
    <scope>NUCLEOTIDE SEQUENCE [LARGE SCALE GENOMIC DNA]</scope>
</reference>
<feature type="transmembrane region" description="Helical" evidence="1">
    <location>
        <begin position="21"/>
        <end position="42"/>
    </location>
</feature>
<sequence length="464" mass="54745">MKLSVLFFWLKPVKKVILEPFGWAILMIIVFTVPFLRVWWWIFAPLFLSIELRALYLWWIAWDYGYAKTKWVMLEILPPKQILVPLKAMEDVFAVMWGPLYNQANWRERWCEGALDNAPGWMSWEIVSIEGKLHFYLRITAEGRSSLETILYSHYPEMEINEVPDYTRNVPKNIPNEEWNVYGEDFILGNPVGYPIKTYEKFFEPQGERISAEEKRIDPMASLLEAMSRLGANEQFWLQVITMSVSDTDEPQFRKSAESIIAKLAKRPEKKTKTIWDEIASVLYDLVIGPKKEGSGEKATYKWIESKVSEEGEREMVLTPGEREIITEVENKLKKPVFRTVIRGVYVAKRENWNPVNRILTRSYFSHFQTQNLNYIRFSTLTRPKTHYVFRERIPFIRTRRMFRNYILRFPSFFPDRRKECPILNTEELATIFHFPIKISGVVFPTMSRVQSKKGGPPPNLPTE</sequence>
<dbReference type="AlphaFoldDB" id="A0A1G2HNG0"/>
<dbReference type="STRING" id="1802202.A2730_01425"/>
<evidence type="ECO:0000313" key="2">
    <source>
        <dbReference type="EMBL" id="OGZ63929.1"/>
    </source>
</evidence>
<keyword evidence="1" id="KW-0472">Membrane</keyword>
<accession>A0A1G2HNG0</accession>
<evidence type="ECO:0000313" key="3">
    <source>
        <dbReference type="Proteomes" id="UP000176855"/>
    </source>
</evidence>
<dbReference type="Proteomes" id="UP000176855">
    <property type="component" value="Unassembled WGS sequence"/>
</dbReference>
<keyword evidence="1" id="KW-1133">Transmembrane helix</keyword>
<proteinExistence type="predicted"/>
<dbReference type="EMBL" id="MHOO01000011">
    <property type="protein sequence ID" value="OGZ63929.1"/>
    <property type="molecule type" value="Genomic_DNA"/>
</dbReference>